<dbReference type="RefSeq" id="WP_088304771.1">
    <property type="nucleotide sequence ID" value="NZ_AP022566.1"/>
</dbReference>
<gene>
    <name evidence="1" type="ORF">MALV_55630</name>
</gene>
<protein>
    <submittedName>
        <fullName evidence="1">Uncharacterized protein</fullName>
    </submittedName>
</protein>
<evidence type="ECO:0000313" key="1">
    <source>
        <dbReference type="EMBL" id="BBX30438.1"/>
    </source>
</evidence>
<dbReference type="EMBL" id="AP022566">
    <property type="protein sequence ID" value="BBX30438.1"/>
    <property type="molecule type" value="Genomic_DNA"/>
</dbReference>
<proteinExistence type="predicted"/>
<keyword evidence="2" id="KW-1185">Reference proteome</keyword>
<accession>A0A6N4V1H1</accession>
<sequence length="111" mass="11688">MSSVANTGIARMVGSAHGVVHEGDRVVTWFGQADLYHLDPPLCGYTVVVASTLPTAPRIAARGREERGVETFLFGVTGEDLQCDRAEGELPGSGWGNTVGDALAEAGYRLV</sequence>
<organism evidence="1 2">
    <name type="scientific">Mycolicibacterium alvei</name>
    <dbReference type="NCBI Taxonomy" id="67081"/>
    <lineage>
        <taxon>Bacteria</taxon>
        <taxon>Bacillati</taxon>
        <taxon>Actinomycetota</taxon>
        <taxon>Actinomycetes</taxon>
        <taxon>Mycobacteriales</taxon>
        <taxon>Mycobacteriaceae</taxon>
        <taxon>Mycolicibacterium</taxon>
    </lineage>
</organism>
<dbReference type="Proteomes" id="UP000466906">
    <property type="component" value="Plasmid pJCM12272"/>
</dbReference>
<keyword evidence="1" id="KW-0614">Plasmid</keyword>
<evidence type="ECO:0000313" key="2">
    <source>
        <dbReference type="Proteomes" id="UP000466906"/>
    </source>
</evidence>
<reference evidence="1 2" key="1">
    <citation type="journal article" date="2019" name="Emerg. Microbes Infect.">
        <title>Comprehensive subspecies identification of 175 nontuberculous mycobacteria species based on 7547 genomic profiles.</title>
        <authorList>
            <person name="Matsumoto Y."/>
            <person name="Kinjo T."/>
            <person name="Motooka D."/>
            <person name="Nabeya D."/>
            <person name="Jung N."/>
            <person name="Uechi K."/>
            <person name="Horii T."/>
            <person name="Iida T."/>
            <person name="Fujita J."/>
            <person name="Nakamura S."/>
        </authorList>
    </citation>
    <scope>NUCLEOTIDE SEQUENCE [LARGE SCALE GENOMIC DNA]</scope>
    <source>
        <strain evidence="1 2">JCM 12272</strain>
        <plasmid evidence="1">pJCM12272</plasmid>
    </source>
</reference>
<name>A0A6N4V1H1_9MYCO</name>
<dbReference type="KEGG" id="malv:MALV_55630"/>
<dbReference type="AlphaFoldDB" id="A0A6N4V1H1"/>
<geneLocation type="plasmid" evidence="1 2">
    <name>pJCM12272</name>
</geneLocation>